<gene>
    <name evidence="2" type="ORF">B0T15DRAFT_397608</name>
</gene>
<comment type="caution">
    <text evidence="2">The sequence shown here is derived from an EMBL/GenBank/DDBJ whole genome shotgun (WGS) entry which is preliminary data.</text>
</comment>
<reference evidence="2" key="2">
    <citation type="submission" date="2023-06" db="EMBL/GenBank/DDBJ databases">
        <authorList>
            <consortium name="Lawrence Berkeley National Laboratory"/>
            <person name="Mondo S.J."/>
            <person name="Hensen N."/>
            <person name="Bonometti L."/>
            <person name="Westerberg I."/>
            <person name="Brannstrom I.O."/>
            <person name="Guillou S."/>
            <person name="Cros-Aarteil S."/>
            <person name="Calhoun S."/>
            <person name="Haridas S."/>
            <person name="Kuo A."/>
            <person name="Pangilinan J."/>
            <person name="Riley R."/>
            <person name="Labutti K."/>
            <person name="Andreopoulos B."/>
            <person name="Lipzen A."/>
            <person name="Chen C."/>
            <person name="Yanf M."/>
            <person name="Daum C."/>
            <person name="Ng V."/>
            <person name="Clum A."/>
            <person name="Steindorff A."/>
            <person name="Ohm R."/>
            <person name="Martin F."/>
            <person name="Silar P."/>
            <person name="Natvig D."/>
            <person name="Lalanne C."/>
            <person name="Gautier V."/>
            <person name="Ament-Velasquez S.L."/>
            <person name="Kruys A."/>
            <person name="Hutchinson M.I."/>
            <person name="Powell A.J."/>
            <person name="Barry K."/>
            <person name="Miller A.N."/>
            <person name="Grigoriev I.V."/>
            <person name="Debuchy R."/>
            <person name="Gladieux P."/>
            <person name="Thoren M.H."/>
            <person name="Johannesson H."/>
        </authorList>
    </citation>
    <scope>NUCLEOTIDE SEQUENCE</scope>
    <source>
        <strain evidence="2">CBS 333.67</strain>
    </source>
</reference>
<keyword evidence="3" id="KW-1185">Reference proteome</keyword>
<sequence>MSSDQNRRWVYLWPIAYRQEERQTLEVSVHTLHPKRRNWWYSESHGQTTSIVIYTDIEGRECTIIPIPIRRSTCNPRELTFLRPISRWLQVCTQDHSGCWSEGVPLPARVLDVSVATDSDDRVSLYASRGETGVYASLSYCWGDALPLRTTQSTYRDRQNGISFHQLPRTLQDAVTVTRALGIKYLWIDALCIVQDSQEDWEIQSSNMAAIYKNAYVVIAADIAKDCNSGFLPRKSQQTSERVLAKVASSSDDSECVIYGRVLRKHGGAESSSGGFSAESIRPLGERAWTLQEEVLASRIIHFAHDELYWECQSDSLCECMDMDQDKTTFSPASWSPRAVFSRCRDSKNAKETFSSWTRLVQNYRRRNITKRMDRLPALSGIVKEISDAGEHGRYLAGLWSAHLPEALLWGARASYARRVFPYRAPSWSWACLEKSPGYDESDFIIDYGTTLEKVYTTILETECTPSGKDPFGTVSGGQIRLTAPLLEV</sequence>
<dbReference type="InterPro" id="IPR010730">
    <property type="entry name" value="HET"/>
</dbReference>
<name>A0AAJ0GTW3_9PEZI</name>
<dbReference type="GeneID" id="87883742"/>
<dbReference type="Proteomes" id="UP001273166">
    <property type="component" value="Unassembled WGS sequence"/>
</dbReference>
<dbReference type="RefSeq" id="XP_062721759.1">
    <property type="nucleotide sequence ID" value="XM_062864913.1"/>
</dbReference>
<protein>
    <submittedName>
        <fullName evidence="2">Heterokaryon incompatibility protein-domain-containing protein</fullName>
    </submittedName>
</protein>
<dbReference type="AlphaFoldDB" id="A0AAJ0GTW3"/>
<proteinExistence type="predicted"/>
<reference evidence="2" key="1">
    <citation type="journal article" date="2023" name="Mol. Phylogenet. Evol.">
        <title>Genome-scale phylogeny and comparative genomics of the fungal order Sordariales.</title>
        <authorList>
            <person name="Hensen N."/>
            <person name="Bonometti L."/>
            <person name="Westerberg I."/>
            <person name="Brannstrom I.O."/>
            <person name="Guillou S."/>
            <person name="Cros-Aarteil S."/>
            <person name="Calhoun S."/>
            <person name="Haridas S."/>
            <person name="Kuo A."/>
            <person name="Mondo S."/>
            <person name="Pangilinan J."/>
            <person name="Riley R."/>
            <person name="LaButti K."/>
            <person name="Andreopoulos B."/>
            <person name="Lipzen A."/>
            <person name="Chen C."/>
            <person name="Yan M."/>
            <person name="Daum C."/>
            <person name="Ng V."/>
            <person name="Clum A."/>
            <person name="Steindorff A."/>
            <person name="Ohm R.A."/>
            <person name="Martin F."/>
            <person name="Silar P."/>
            <person name="Natvig D.O."/>
            <person name="Lalanne C."/>
            <person name="Gautier V."/>
            <person name="Ament-Velasquez S.L."/>
            <person name="Kruys A."/>
            <person name="Hutchinson M.I."/>
            <person name="Powell A.J."/>
            <person name="Barry K."/>
            <person name="Miller A.N."/>
            <person name="Grigoriev I.V."/>
            <person name="Debuchy R."/>
            <person name="Gladieux P."/>
            <person name="Hiltunen Thoren M."/>
            <person name="Johannesson H."/>
        </authorList>
    </citation>
    <scope>NUCLEOTIDE SEQUENCE</scope>
    <source>
        <strain evidence="2">CBS 333.67</strain>
    </source>
</reference>
<evidence type="ECO:0000259" key="1">
    <source>
        <dbReference type="Pfam" id="PF06985"/>
    </source>
</evidence>
<evidence type="ECO:0000313" key="3">
    <source>
        <dbReference type="Proteomes" id="UP001273166"/>
    </source>
</evidence>
<evidence type="ECO:0000313" key="2">
    <source>
        <dbReference type="EMBL" id="KAK3305979.1"/>
    </source>
</evidence>
<feature type="domain" description="Heterokaryon incompatibility" evidence="1">
    <location>
        <begin position="135"/>
        <end position="293"/>
    </location>
</feature>
<dbReference type="PANTHER" id="PTHR33112:SF16">
    <property type="entry name" value="HETEROKARYON INCOMPATIBILITY DOMAIN-CONTAINING PROTEIN"/>
    <property type="match status" value="1"/>
</dbReference>
<organism evidence="2 3">
    <name type="scientific">Chaetomium strumarium</name>
    <dbReference type="NCBI Taxonomy" id="1170767"/>
    <lineage>
        <taxon>Eukaryota</taxon>
        <taxon>Fungi</taxon>
        <taxon>Dikarya</taxon>
        <taxon>Ascomycota</taxon>
        <taxon>Pezizomycotina</taxon>
        <taxon>Sordariomycetes</taxon>
        <taxon>Sordariomycetidae</taxon>
        <taxon>Sordariales</taxon>
        <taxon>Chaetomiaceae</taxon>
        <taxon>Chaetomium</taxon>
    </lineage>
</organism>
<dbReference type="Pfam" id="PF06985">
    <property type="entry name" value="HET"/>
    <property type="match status" value="1"/>
</dbReference>
<accession>A0AAJ0GTW3</accession>
<dbReference type="PANTHER" id="PTHR33112">
    <property type="entry name" value="DOMAIN PROTEIN, PUTATIVE-RELATED"/>
    <property type="match status" value="1"/>
</dbReference>
<dbReference type="EMBL" id="JAUDZG010000004">
    <property type="protein sequence ID" value="KAK3305979.1"/>
    <property type="molecule type" value="Genomic_DNA"/>
</dbReference>